<keyword evidence="4" id="KW-1185">Reference proteome</keyword>
<evidence type="ECO:0000313" key="4">
    <source>
        <dbReference type="Proteomes" id="UP000054805"/>
    </source>
</evidence>
<reference evidence="3 4" key="1">
    <citation type="submission" date="2015-01" db="EMBL/GenBank/DDBJ databases">
        <title>Evolution of Trichinella species and genotypes.</title>
        <authorList>
            <person name="Korhonen P.K."/>
            <person name="Edoardo P."/>
            <person name="Giuseppe L.R."/>
            <person name="Gasser R.B."/>
        </authorList>
    </citation>
    <scope>NUCLEOTIDE SEQUENCE [LARGE SCALE GENOMIC DNA]</scope>
    <source>
        <strain evidence="1">ISS13</strain>
        <strain evidence="2">ISS588</strain>
    </source>
</reference>
<dbReference type="EMBL" id="JYDS01000232">
    <property type="protein sequence ID" value="KRZ20677.1"/>
    <property type="molecule type" value="Genomic_DNA"/>
</dbReference>
<protein>
    <submittedName>
        <fullName evidence="2">Uncharacterized protein</fullName>
    </submittedName>
</protein>
<proteinExistence type="predicted"/>
<dbReference type="Proteomes" id="UP000054805">
    <property type="component" value="Unassembled WGS sequence"/>
</dbReference>
<organism evidence="2 4">
    <name type="scientific">Trichinella pseudospiralis</name>
    <name type="common">Parasitic roundworm</name>
    <dbReference type="NCBI Taxonomy" id="6337"/>
    <lineage>
        <taxon>Eukaryota</taxon>
        <taxon>Metazoa</taxon>
        <taxon>Ecdysozoa</taxon>
        <taxon>Nematoda</taxon>
        <taxon>Enoplea</taxon>
        <taxon>Dorylaimia</taxon>
        <taxon>Trichinellida</taxon>
        <taxon>Trichinellidae</taxon>
        <taxon>Trichinella</taxon>
    </lineage>
</organism>
<sequence>MTGLQAFIADTLFPQQAGSGLVVSVQESLAASRIVVAFTERANAFAAADDLTLSRSLPLRRLESFWVAPLLFPRPDSSKPRSPVGNSESACSWANSRKFCRLSSDSGPVPTFRSQAPMQRAREFFLQPRFASGFAHREFADVGILPHCCKTSEVLGELVYQGLDALSYHLAACRCLP</sequence>
<comment type="caution">
    <text evidence="2">The sequence shown here is derived from an EMBL/GenBank/DDBJ whole genome shotgun (WGS) entry which is preliminary data.</text>
</comment>
<dbReference type="EMBL" id="JYDR01000012">
    <property type="protein sequence ID" value="KRY76394.1"/>
    <property type="molecule type" value="Genomic_DNA"/>
</dbReference>
<accession>A0A0V1IEU5</accession>
<evidence type="ECO:0000313" key="3">
    <source>
        <dbReference type="Proteomes" id="UP000054632"/>
    </source>
</evidence>
<gene>
    <name evidence="1" type="ORF">T4A_4848</name>
    <name evidence="2" type="ORF">T4B_10259</name>
</gene>
<evidence type="ECO:0000313" key="2">
    <source>
        <dbReference type="EMBL" id="KRZ20677.1"/>
    </source>
</evidence>
<dbReference type="Proteomes" id="UP000054632">
    <property type="component" value="Unassembled WGS sequence"/>
</dbReference>
<dbReference type="AlphaFoldDB" id="A0A0V1IEU5"/>
<evidence type="ECO:0000313" key="1">
    <source>
        <dbReference type="EMBL" id="KRY76394.1"/>
    </source>
</evidence>
<name>A0A0V1IEU5_TRIPS</name>